<accession>A0A644TT46</accession>
<organism evidence="1">
    <name type="scientific">bioreactor metagenome</name>
    <dbReference type="NCBI Taxonomy" id="1076179"/>
    <lineage>
        <taxon>unclassified sequences</taxon>
        <taxon>metagenomes</taxon>
        <taxon>ecological metagenomes</taxon>
    </lineage>
</organism>
<dbReference type="EMBL" id="VSSQ01000051">
    <property type="protein sequence ID" value="MPL70134.1"/>
    <property type="molecule type" value="Genomic_DNA"/>
</dbReference>
<name>A0A644TT46_9ZZZZ</name>
<proteinExistence type="predicted"/>
<dbReference type="AlphaFoldDB" id="A0A644TT46"/>
<sequence>MKKYILIFVLILLQFKSLNSQTIASYMLSIKSYGVHIHLFDTNKYILSITIASSLDDISKYDLSYGTFTKDGNKIILKDKINGSEIYLLKEDNDLLTDKGLVCFNNQSFIYTNNLFLFSNNYKELDSIANLKYKEIIHNNESCNINVGKYSSDKAKYEININSNKKYEYKIDDVIISKGNYKINGNTLYFYDEYLGYTFKAEIIKDTITNSNLPGYFDNIKFHNMSNKYK</sequence>
<gene>
    <name evidence="1" type="ORF">SDC9_15885</name>
</gene>
<protein>
    <submittedName>
        <fullName evidence="1">Uncharacterized protein</fullName>
    </submittedName>
</protein>
<reference evidence="1" key="1">
    <citation type="submission" date="2019-08" db="EMBL/GenBank/DDBJ databases">
        <authorList>
            <person name="Kucharzyk K."/>
            <person name="Murdoch R.W."/>
            <person name="Higgins S."/>
            <person name="Loffler F."/>
        </authorList>
    </citation>
    <scope>NUCLEOTIDE SEQUENCE</scope>
</reference>
<comment type="caution">
    <text evidence="1">The sequence shown here is derived from an EMBL/GenBank/DDBJ whole genome shotgun (WGS) entry which is preliminary data.</text>
</comment>
<evidence type="ECO:0000313" key="1">
    <source>
        <dbReference type="EMBL" id="MPL70134.1"/>
    </source>
</evidence>